<dbReference type="AlphaFoldDB" id="A0AAF0TWU5"/>
<dbReference type="PANTHER" id="PTHR33223:SF11">
    <property type="entry name" value="ELEMENT PROTEIN, PUTATIVE-RELATED"/>
    <property type="match status" value="1"/>
</dbReference>
<gene>
    <name evidence="2" type="ORF">MTR67_022555</name>
</gene>
<organism evidence="2 3">
    <name type="scientific">Solanum verrucosum</name>
    <dbReference type="NCBI Taxonomy" id="315347"/>
    <lineage>
        <taxon>Eukaryota</taxon>
        <taxon>Viridiplantae</taxon>
        <taxon>Streptophyta</taxon>
        <taxon>Embryophyta</taxon>
        <taxon>Tracheophyta</taxon>
        <taxon>Spermatophyta</taxon>
        <taxon>Magnoliopsida</taxon>
        <taxon>eudicotyledons</taxon>
        <taxon>Gunneridae</taxon>
        <taxon>Pentapetalae</taxon>
        <taxon>asterids</taxon>
        <taxon>lamiids</taxon>
        <taxon>Solanales</taxon>
        <taxon>Solanaceae</taxon>
        <taxon>Solanoideae</taxon>
        <taxon>Solaneae</taxon>
        <taxon>Solanum</taxon>
    </lineage>
</organism>
<dbReference type="Pfam" id="PF03732">
    <property type="entry name" value="Retrotrans_gag"/>
    <property type="match status" value="1"/>
</dbReference>
<name>A0AAF0TWU5_SOLVR</name>
<dbReference type="Proteomes" id="UP001234989">
    <property type="component" value="Chromosome 5"/>
</dbReference>
<feature type="domain" description="Retrotransposon gag" evidence="1">
    <location>
        <begin position="41"/>
        <end position="110"/>
    </location>
</feature>
<dbReference type="InterPro" id="IPR005162">
    <property type="entry name" value="Retrotrans_gag_dom"/>
</dbReference>
<reference evidence="2" key="1">
    <citation type="submission" date="2023-08" db="EMBL/GenBank/DDBJ databases">
        <title>A de novo genome assembly of Solanum verrucosum Schlechtendal, a Mexican diploid species geographically isolated from the other diploid A-genome species in potato relatives.</title>
        <authorList>
            <person name="Hosaka K."/>
        </authorList>
    </citation>
    <scope>NUCLEOTIDE SEQUENCE</scope>
    <source>
        <tissue evidence="2">Young leaves</tissue>
    </source>
</reference>
<protein>
    <recommendedName>
        <fullName evidence="1">Retrotransposon gag domain-containing protein</fullName>
    </recommendedName>
</protein>
<dbReference type="EMBL" id="CP133616">
    <property type="protein sequence ID" value="WMV29170.1"/>
    <property type="molecule type" value="Genomic_DNA"/>
</dbReference>
<keyword evidence="3" id="KW-1185">Reference proteome</keyword>
<evidence type="ECO:0000259" key="1">
    <source>
        <dbReference type="Pfam" id="PF03732"/>
    </source>
</evidence>
<evidence type="ECO:0000313" key="3">
    <source>
        <dbReference type="Proteomes" id="UP001234989"/>
    </source>
</evidence>
<sequence>MRMNPPEFYGSKMNEDPQEFIDEVHKMLDIMGVTPVEKAELAAYQLKGVAQVWFNQWKETRTEEMDLIQWERFKNAFLDRFFPIEMREAKVLGFIKLRQDSMSVKEYALRL</sequence>
<dbReference type="PANTHER" id="PTHR33223">
    <property type="entry name" value="CCHC-TYPE DOMAIN-CONTAINING PROTEIN"/>
    <property type="match status" value="1"/>
</dbReference>
<accession>A0AAF0TWU5</accession>
<proteinExistence type="predicted"/>
<evidence type="ECO:0000313" key="2">
    <source>
        <dbReference type="EMBL" id="WMV29170.1"/>
    </source>
</evidence>